<evidence type="ECO:0000313" key="3">
    <source>
        <dbReference type="EMBL" id="WXA12808.1"/>
    </source>
</evidence>
<feature type="chain" id="PRO_5044712763" evidence="1">
    <location>
        <begin position="20"/>
        <end position="168"/>
    </location>
</feature>
<dbReference type="EMBL" id="CP136924">
    <property type="protein sequence ID" value="WXA02031.1"/>
    <property type="molecule type" value="Genomic_DNA"/>
</dbReference>
<dbReference type="Proteomes" id="UP001368318">
    <property type="component" value="Chromosome"/>
</dbReference>
<protein>
    <submittedName>
        <fullName evidence="2">Alpha-ketoglutarate decarboxylase</fullName>
    </submittedName>
</protein>
<evidence type="ECO:0000256" key="1">
    <source>
        <dbReference type="SAM" id="SignalP"/>
    </source>
</evidence>
<keyword evidence="1" id="KW-0732">Signal</keyword>
<dbReference type="AlphaFoldDB" id="A0AAU6NWK9"/>
<feature type="signal peptide" evidence="1">
    <location>
        <begin position="1"/>
        <end position="19"/>
    </location>
</feature>
<gene>
    <name evidence="3" type="ORF">R3L15_11860</name>
    <name evidence="2" type="ORF">R3L16_09730</name>
</gene>
<dbReference type="EMBL" id="CP136925">
    <property type="protein sequence ID" value="WXA12808.1"/>
    <property type="molecule type" value="Genomic_DNA"/>
</dbReference>
<dbReference type="RefSeq" id="WP_338731916.1">
    <property type="nucleotide sequence ID" value="NZ_CP136924.1"/>
</dbReference>
<evidence type="ECO:0000313" key="4">
    <source>
        <dbReference type="Proteomes" id="UP001368318"/>
    </source>
</evidence>
<accession>A0AAU6NWK9</accession>
<evidence type="ECO:0000313" key="2">
    <source>
        <dbReference type="EMBL" id="WXA02031.1"/>
    </source>
</evidence>
<dbReference type="KEGG" id="mcaa:R3L15_11860"/>
<proteinExistence type="predicted"/>
<organism evidence="2 4">
    <name type="scientific">Mangrovimonas cancribranchiae</name>
    <dbReference type="NCBI Taxonomy" id="3080055"/>
    <lineage>
        <taxon>Bacteria</taxon>
        <taxon>Pseudomonadati</taxon>
        <taxon>Bacteroidota</taxon>
        <taxon>Flavobacteriia</taxon>
        <taxon>Flavobacteriales</taxon>
        <taxon>Flavobacteriaceae</taxon>
        <taxon>Mangrovimonas</taxon>
    </lineage>
</organism>
<name>A0AAU6NWK9_9FLAO</name>
<sequence length="168" mass="19025">MKNTALVVLFCIGLLSANAQEHSSNFWQHVRFGGGIGLSFGDGFFSGTLAPSAIYQFNSQFALGVGLNGTYNSRKDYYKSTILGGSVIGLYHPIKELQISTEFEELNVSRNWENNLNIKDQNYWYPALFVGAGYRTRNVTVGIRFDVLYDEDKSIYADPWMPFVRVYF</sequence>
<keyword evidence="4" id="KW-1185">Reference proteome</keyword>
<reference evidence="2 4" key="1">
    <citation type="submission" date="2023-10" db="EMBL/GenBank/DDBJ databases">
        <title>Culture-based analysis of two novel bacteria associated with mangrove crab gills.</title>
        <authorList>
            <person name="Yang X."/>
            <person name="Garuglieri E."/>
            <person name="Van Goethem M.W."/>
            <person name="Fusi M."/>
            <person name="Marasco R."/>
            <person name="Daffonchio D.G."/>
        </authorList>
    </citation>
    <scope>NUCLEOTIDE SEQUENCE [LARGE SCALE GENOMIC DNA]</scope>
    <source>
        <strain evidence="3">UG2-1</strain>
        <strain evidence="2">UG2-2</strain>
        <strain evidence="4">UG2_2</strain>
    </source>
</reference>